<reference evidence="2 3" key="2">
    <citation type="submission" date="2013-09" db="EMBL/GenBank/DDBJ databases">
        <title>Whole genome comparison of six Crocosphaera watsonii strains with differing phenotypes.</title>
        <authorList>
            <person name="Bench S.R."/>
            <person name="Heller P."/>
            <person name="Frank I."/>
            <person name="Arciniega M."/>
            <person name="Shilova I.N."/>
            <person name="Zehr J.P."/>
        </authorList>
    </citation>
    <scope>NUCLEOTIDE SEQUENCE [LARGE SCALE GENOMIC DNA]</scope>
    <source>
        <strain evidence="2 3">WH 8502</strain>
    </source>
</reference>
<dbReference type="InterPro" id="IPR005094">
    <property type="entry name" value="Endonuclease_MobA/VirD2"/>
</dbReference>
<dbReference type="RefSeq" id="WP_021829397.1">
    <property type="nucleotide sequence ID" value="NZ_CAQK01000127.1"/>
</dbReference>
<proteinExistence type="predicted"/>
<accession>T2I965</accession>
<evidence type="ECO:0000259" key="1">
    <source>
        <dbReference type="Pfam" id="PF03432"/>
    </source>
</evidence>
<name>T2I965_CROWT</name>
<organism evidence="2 3">
    <name type="scientific">Crocosphaera watsonii WH 8502</name>
    <dbReference type="NCBI Taxonomy" id="423474"/>
    <lineage>
        <taxon>Bacteria</taxon>
        <taxon>Bacillati</taxon>
        <taxon>Cyanobacteriota</taxon>
        <taxon>Cyanophyceae</taxon>
        <taxon>Oscillatoriophycideae</taxon>
        <taxon>Chroococcales</taxon>
        <taxon>Aphanothecaceae</taxon>
        <taxon>Crocosphaera</taxon>
    </lineage>
</organism>
<evidence type="ECO:0000313" key="2">
    <source>
        <dbReference type="EMBL" id="CCQ49364.1"/>
    </source>
</evidence>
<gene>
    <name evidence="2" type="ORF">CWATWH8502_4791</name>
</gene>
<reference evidence="2 3" key="1">
    <citation type="submission" date="2013-01" db="EMBL/GenBank/DDBJ databases">
        <authorList>
            <person name="Bench S."/>
        </authorList>
    </citation>
    <scope>NUCLEOTIDE SEQUENCE [LARGE SCALE GENOMIC DNA]</scope>
    <source>
        <strain evidence="2 3">WH 8502</strain>
    </source>
</reference>
<sequence>MIGHIEHGSNFGGLFRYLLATDKGARIIGGNAAGDTIEQLTQEFNNCADQRRTTTKPVKHFILSFAPEDGEVEDDLKQEIATQAIQRLGYVDNQYVVIEHQRQDPGHDWNHDHDHIHIAVNMITLEGQRVDDWQDKRRFEAIIRELELEHQLTQVAPSRQRKQKALTHGQVQKYKRQLKDYQTGKQPQPPDIPISIKLQAAIDAVTRDKPTMTLFIGRLQHLGIDVKPIITATGRKRISYHIEGAKPFRGSKLHNGSFPKLISQRGVNCDPQRDRKAMEYAVNHQQVTLPPEQLINWSEINLSLYLPKELDTEPLGKEKQNKNKFSLNYDTKSLLTNQPIRTLINDKSTEDLTHEENEVRKEPLLKIHQIQESSDNKEKALIN</sequence>
<protein>
    <recommendedName>
        <fullName evidence="1">MobA/VirD2-like nuclease domain-containing protein</fullName>
    </recommendedName>
</protein>
<dbReference type="Pfam" id="PF03432">
    <property type="entry name" value="Relaxase"/>
    <property type="match status" value="1"/>
</dbReference>
<dbReference type="Proteomes" id="UP000018348">
    <property type="component" value="Unassembled WGS sequence"/>
</dbReference>
<evidence type="ECO:0000313" key="3">
    <source>
        <dbReference type="Proteomes" id="UP000018348"/>
    </source>
</evidence>
<dbReference type="EMBL" id="CAQK01000127">
    <property type="protein sequence ID" value="CCQ49364.1"/>
    <property type="molecule type" value="Genomic_DNA"/>
</dbReference>
<comment type="caution">
    <text evidence="2">The sequence shown here is derived from an EMBL/GenBank/DDBJ whole genome shotgun (WGS) entry which is preliminary data.</text>
</comment>
<feature type="domain" description="MobA/VirD2-like nuclease" evidence="1">
    <location>
        <begin position="17"/>
        <end position="152"/>
    </location>
</feature>
<dbReference type="AlphaFoldDB" id="T2I965"/>